<protein>
    <submittedName>
        <fullName evidence="2">Uncharacterized protein</fullName>
    </submittedName>
</protein>
<dbReference type="WBParaSite" id="nRc.2.0.1.t27113-RA">
    <property type="protein sequence ID" value="nRc.2.0.1.t27113-RA"/>
    <property type="gene ID" value="nRc.2.0.1.g27113"/>
</dbReference>
<reference evidence="2" key="1">
    <citation type="submission" date="2022-11" db="UniProtKB">
        <authorList>
            <consortium name="WormBaseParasite"/>
        </authorList>
    </citation>
    <scope>IDENTIFICATION</scope>
</reference>
<evidence type="ECO:0000313" key="1">
    <source>
        <dbReference type="Proteomes" id="UP000887565"/>
    </source>
</evidence>
<organism evidence="1 2">
    <name type="scientific">Romanomermis culicivorax</name>
    <name type="common">Nematode worm</name>
    <dbReference type="NCBI Taxonomy" id="13658"/>
    <lineage>
        <taxon>Eukaryota</taxon>
        <taxon>Metazoa</taxon>
        <taxon>Ecdysozoa</taxon>
        <taxon>Nematoda</taxon>
        <taxon>Enoplea</taxon>
        <taxon>Dorylaimia</taxon>
        <taxon>Mermithida</taxon>
        <taxon>Mermithoidea</taxon>
        <taxon>Mermithidae</taxon>
        <taxon>Romanomermis</taxon>
    </lineage>
</organism>
<evidence type="ECO:0000313" key="2">
    <source>
        <dbReference type="WBParaSite" id="nRc.2.0.1.t27113-RA"/>
    </source>
</evidence>
<keyword evidence="1" id="KW-1185">Reference proteome</keyword>
<name>A0A915JLY0_ROMCU</name>
<dbReference type="Proteomes" id="UP000887565">
    <property type="component" value="Unplaced"/>
</dbReference>
<accession>A0A915JLY0</accession>
<sequence>MARQDQQLRNFWINSPAHQLWNPLGAMPLSSPSAEYTSRARLMGWKSQDFNSSPTFELSEWWVIGMSTRKNLFPYYKYIGYVFNKRIISDD</sequence>
<proteinExistence type="predicted"/>
<dbReference type="AlphaFoldDB" id="A0A915JLY0"/>